<organism evidence="2 3">
    <name type="scientific">Diploptera punctata</name>
    <name type="common">Pacific beetle cockroach</name>
    <dbReference type="NCBI Taxonomy" id="6984"/>
    <lineage>
        <taxon>Eukaryota</taxon>
        <taxon>Metazoa</taxon>
        <taxon>Ecdysozoa</taxon>
        <taxon>Arthropoda</taxon>
        <taxon>Hexapoda</taxon>
        <taxon>Insecta</taxon>
        <taxon>Pterygota</taxon>
        <taxon>Neoptera</taxon>
        <taxon>Polyneoptera</taxon>
        <taxon>Dictyoptera</taxon>
        <taxon>Blattodea</taxon>
        <taxon>Blaberoidea</taxon>
        <taxon>Blaberidae</taxon>
        <taxon>Diplopterinae</taxon>
        <taxon>Diploptera</taxon>
    </lineage>
</organism>
<dbReference type="GO" id="GO:0001786">
    <property type="term" value="F:phosphatidylserine binding"/>
    <property type="evidence" value="ECO:0007669"/>
    <property type="project" value="TreeGrafter"/>
</dbReference>
<dbReference type="Pfam" id="PF00168">
    <property type="entry name" value="C2"/>
    <property type="match status" value="1"/>
</dbReference>
<dbReference type="SUPFAM" id="SSF49562">
    <property type="entry name" value="C2 domain (Calcium/lipid-binding domain, CaLB)"/>
    <property type="match status" value="1"/>
</dbReference>
<dbReference type="GO" id="GO:0031045">
    <property type="term" value="C:dense core granule"/>
    <property type="evidence" value="ECO:0007669"/>
    <property type="project" value="TreeGrafter"/>
</dbReference>
<dbReference type="Gene3D" id="2.60.40.150">
    <property type="entry name" value="C2 domain"/>
    <property type="match status" value="1"/>
</dbReference>
<dbReference type="PROSITE" id="PS50004">
    <property type="entry name" value="C2"/>
    <property type="match status" value="1"/>
</dbReference>
<protein>
    <recommendedName>
        <fullName evidence="1">C2 domain-containing protein</fullName>
    </recommendedName>
</protein>
<dbReference type="GO" id="GO:0005509">
    <property type="term" value="F:calcium ion binding"/>
    <property type="evidence" value="ECO:0007669"/>
    <property type="project" value="TreeGrafter"/>
</dbReference>
<evidence type="ECO:0000313" key="3">
    <source>
        <dbReference type="Proteomes" id="UP001233999"/>
    </source>
</evidence>
<dbReference type="Proteomes" id="UP001233999">
    <property type="component" value="Unassembled WGS sequence"/>
</dbReference>
<proteinExistence type="predicted"/>
<dbReference type="EMBL" id="JASPKZ010009370">
    <property type="protein sequence ID" value="KAJ9577206.1"/>
    <property type="molecule type" value="Genomic_DNA"/>
</dbReference>
<reference evidence="2" key="1">
    <citation type="journal article" date="2023" name="IScience">
        <title>Live-bearing cockroach genome reveals convergent evolutionary mechanisms linked to viviparity in insects and beyond.</title>
        <authorList>
            <person name="Fouks B."/>
            <person name="Harrison M.C."/>
            <person name="Mikhailova A.A."/>
            <person name="Marchal E."/>
            <person name="English S."/>
            <person name="Carruthers M."/>
            <person name="Jennings E.C."/>
            <person name="Chiamaka E.L."/>
            <person name="Frigard R.A."/>
            <person name="Pippel M."/>
            <person name="Attardo G.M."/>
            <person name="Benoit J.B."/>
            <person name="Bornberg-Bauer E."/>
            <person name="Tobe S.S."/>
        </authorList>
    </citation>
    <scope>NUCLEOTIDE SEQUENCE</scope>
    <source>
        <strain evidence="2">Stay&amp;Tobe</strain>
    </source>
</reference>
<feature type="domain" description="C2" evidence="1">
    <location>
        <begin position="1"/>
        <end position="88"/>
    </location>
</feature>
<sequence>MFTDPFVKVALMQGGKRVKKKKTGVHRNTLCPVFNEALTFDVSRDALNKSTIEFCVMHDSLLGPSELLGRAIVGPGSDCRPQERDFFHEVLTSKTATAQWLPLSEPQ</sequence>
<dbReference type="PANTHER" id="PTHR10024:SF373">
    <property type="entry name" value="MIP05618P"/>
    <property type="match status" value="1"/>
</dbReference>
<comment type="caution">
    <text evidence="2">The sequence shown here is derived from an EMBL/GenBank/DDBJ whole genome shotgun (WGS) entry which is preliminary data.</text>
</comment>
<dbReference type="InterPro" id="IPR000008">
    <property type="entry name" value="C2_dom"/>
</dbReference>
<dbReference type="GO" id="GO:0005544">
    <property type="term" value="F:calcium-dependent phospholipid binding"/>
    <property type="evidence" value="ECO:0007669"/>
    <property type="project" value="TreeGrafter"/>
</dbReference>
<accession>A0AAD7ZB13</accession>
<dbReference type="GO" id="GO:0048488">
    <property type="term" value="P:synaptic vesicle endocytosis"/>
    <property type="evidence" value="ECO:0007669"/>
    <property type="project" value="TreeGrafter"/>
</dbReference>
<evidence type="ECO:0000259" key="1">
    <source>
        <dbReference type="PROSITE" id="PS50004"/>
    </source>
</evidence>
<dbReference type="CDD" id="cd00276">
    <property type="entry name" value="C2B_Synaptotagmin"/>
    <property type="match status" value="1"/>
</dbReference>
<dbReference type="SMART" id="SM00239">
    <property type="entry name" value="C2"/>
    <property type="match status" value="1"/>
</dbReference>
<dbReference type="GO" id="GO:0030276">
    <property type="term" value="F:clathrin binding"/>
    <property type="evidence" value="ECO:0007669"/>
    <property type="project" value="TreeGrafter"/>
</dbReference>
<dbReference type="PANTHER" id="PTHR10024">
    <property type="entry name" value="SYNAPTOTAGMIN"/>
    <property type="match status" value="1"/>
</dbReference>
<dbReference type="GO" id="GO:0030672">
    <property type="term" value="C:synaptic vesicle membrane"/>
    <property type="evidence" value="ECO:0007669"/>
    <property type="project" value="TreeGrafter"/>
</dbReference>
<dbReference type="GO" id="GO:0030424">
    <property type="term" value="C:axon"/>
    <property type="evidence" value="ECO:0007669"/>
    <property type="project" value="TreeGrafter"/>
</dbReference>
<evidence type="ECO:0000313" key="2">
    <source>
        <dbReference type="EMBL" id="KAJ9577206.1"/>
    </source>
</evidence>
<dbReference type="GO" id="GO:0000149">
    <property type="term" value="F:SNARE binding"/>
    <property type="evidence" value="ECO:0007669"/>
    <property type="project" value="TreeGrafter"/>
</dbReference>
<dbReference type="AlphaFoldDB" id="A0AAD7ZB13"/>
<reference evidence="2" key="2">
    <citation type="submission" date="2023-05" db="EMBL/GenBank/DDBJ databases">
        <authorList>
            <person name="Fouks B."/>
        </authorList>
    </citation>
    <scope>NUCLEOTIDE SEQUENCE</scope>
    <source>
        <strain evidence="2">Stay&amp;Tobe</strain>
        <tissue evidence="2">Testes</tissue>
    </source>
</reference>
<dbReference type="GO" id="GO:0005886">
    <property type="term" value="C:plasma membrane"/>
    <property type="evidence" value="ECO:0007669"/>
    <property type="project" value="TreeGrafter"/>
</dbReference>
<dbReference type="InterPro" id="IPR035892">
    <property type="entry name" value="C2_domain_sf"/>
</dbReference>
<dbReference type="GO" id="GO:0048791">
    <property type="term" value="P:calcium ion-regulated exocytosis of neurotransmitter"/>
    <property type="evidence" value="ECO:0007669"/>
    <property type="project" value="TreeGrafter"/>
</dbReference>
<name>A0AAD7ZB13_DIPPU</name>
<gene>
    <name evidence="2" type="ORF">L9F63_006180</name>
</gene>
<keyword evidence="3" id="KW-1185">Reference proteome</keyword>